<dbReference type="GO" id="GO:0071111">
    <property type="term" value="F:cyclic-guanylate-specific phosphodiesterase activity"/>
    <property type="evidence" value="ECO:0007669"/>
    <property type="project" value="InterPro"/>
</dbReference>
<gene>
    <name evidence="3" type="ORF">CAL15_06335</name>
</gene>
<dbReference type="AlphaFoldDB" id="A0A1W6Z9W4"/>
<dbReference type="SUPFAM" id="SSF55073">
    <property type="entry name" value="Nucleotide cyclase"/>
    <property type="match status" value="1"/>
</dbReference>
<name>A0A1W6Z9W4_9BORD</name>
<dbReference type="Gene3D" id="3.30.70.270">
    <property type="match status" value="1"/>
</dbReference>
<dbReference type="PANTHER" id="PTHR33121">
    <property type="entry name" value="CYCLIC DI-GMP PHOSPHODIESTERASE PDEF"/>
    <property type="match status" value="1"/>
</dbReference>
<dbReference type="SUPFAM" id="SSF54631">
    <property type="entry name" value="CBS-domain pair"/>
    <property type="match status" value="1"/>
</dbReference>
<dbReference type="PROSITE" id="PS50883">
    <property type="entry name" value="EAL"/>
    <property type="match status" value="1"/>
</dbReference>
<feature type="domain" description="EAL" evidence="1">
    <location>
        <begin position="7"/>
        <end position="260"/>
    </location>
</feature>
<protein>
    <submittedName>
        <fullName evidence="3">GGDEF domain-containing protein</fullName>
    </submittedName>
</protein>
<dbReference type="InterPro" id="IPR029787">
    <property type="entry name" value="Nucleotide_cyclase"/>
</dbReference>
<evidence type="ECO:0000313" key="3">
    <source>
        <dbReference type="EMBL" id="ARP94032.1"/>
    </source>
</evidence>
<dbReference type="RefSeq" id="WP_086077802.1">
    <property type="nucleotide sequence ID" value="NZ_CP021111.1"/>
</dbReference>
<dbReference type="SUPFAM" id="SSF141868">
    <property type="entry name" value="EAL domain-like"/>
    <property type="match status" value="1"/>
</dbReference>
<dbReference type="InterPro" id="IPR046342">
    <property type="entry name" value="CBS_dom_sf"/>
</dbReference>
<dbReference type="InterPro" id="IPR000160">
    <property type="entry name" value="GGDEF_dom"/>
</dbReference>
<dbReference type="SMART" id="SM00267">
    <property type="entry name" value="GGDEF"/>
    <property type="match status" value="1"/>
</dbReference>
<dbReference type="Pfam" id="PF00563">
    <property type="entry name" value="EAL"/>
    <property type="match status" value="1"/>
</dbReference>
<dbReference type="OrthoDB" id="9813903at2"/>
<dbReference type="CDD" id="cd01948">
    <property type="entry name" value="EAL"/>
    <property type="match status" value="1"/>
</dbReference>
<dbReference type="EMBL" id="CP021111">
    <property type="protein sequence ID" value="ARP94032.1"/>
    <property type="molecule type" value="Genomic_DNA"/>
</dbReference>
<reference evidence="3 4" key="1">
    <citation type="submission" date="2017-05" db="EMBL/GenBank/DDBJ databases">
        <title>Complete and WGS of Bordetella genogroups.</title>
        <authorList>
            <person name="Spilker T."/>
            <person name="LiPuma J."/>
        </authorList>
    </citation>
    <scope>NUCLEOTIDE SEQUENCE [LARGE SCALE GENOMIC DNA]</scope>
    <source>
        <strain evidence="3 4">AU7206</strain>
    </source>
</reference>
<feature type="domain" description="GGDEF" evidence="2">
    <location>
        <begin position="439"/>
        <end position="591"/>
    </location>
</feature>
<evidence type="ECO:0000259" key="2">
    <source>
        <dbReference type="PROSITE" id="PS50887"/>
    </source>
</evidence>
<dbReference type="Pfam" id="PF00990">
    <property type="entry name" value="GGDEF"/>
    <property type="match status" value="1"/>
</dbReference>
<proteinExistence type="predicted"/>
<dbReference type="InterPro" id="IPR043128">
    <property type="entry name" value="Rev_trsase/Diguanyl_cyclase"/>
</dbReference>
<keyword evidence="4" id="KW-1185">Reference proteome</keyword>
<dbReference type="PANTHER" id="PTHR33121:SF76">
    <property type="entry name" value="SIGNALING PROTEIN"/>
    <property type="match status" value="1"/>
</dbReference>
<dbReference type="NCBIfam" id="TIGR00254">
    <property type="entry name" value="GGDEF"/>
    <property type="match status" value="1"/>
</dbReference>
<dbReference type="STRING" id="463040.CAL15_06335"/>
<dbReference type="PROSITE" id="PS50887">
    <property type="entry name" value="GGDEF"/>
    <property type="match status" value="1"/>
</dbReference>
<dbReference type="InterPro" id="IPR035919">
    <property type="entry name" value="EAL_sf"/>
</dbReference>
<dbReference type="KEGG" id="bgm:CAL15_06335"/>
<dbReference type="InterPro" id="IPR050706">
    <property type="entry name" value="Cyclic-di-GMP_PDE-like"/>
</dbReference>
<sequence length="603" mass="67302">MQHPPASTSRNEDLDEILRQGLLTPHYQPVADLFHGRIHGYESLIRGPADHSLHLPDALLAAARAQGRYREVEMACLRAGLLRYAASGLRGKLFLNLSAGGVLQHWQACGRALPEVLLGDSGVPAGNVIIELAEYDPAHDDMHALTQALSCLRERGMRIALDDYGVGHASLRLWSELRPDLIKIDRYFFHGISGDASRQQLVRCVLNAAQCLGTPVLAEGIETAEDLSVVRDLGIRYAQGWLLGRPATEPLTELPEPVQAVLNLRRPAPRLAGTYDTVASLSVQAPAVRREGHTNDDVHRLFLERADLHAVAVLDAEGYPIGLINRRDFSEQYAIRYTRELFGRDPCSTFMNPEPLLVDLDTAIDRLAPVLISEDQRYLRDGFILTRHGRYAGLGTGEALVRSVTEIRLEAARYANPLTALPGNIPISRHIGTLLTGDEDFVVGYCDLDNFKPFNDVYGYWRGDDMIQLCAEVIKRHCHAQRDFVGHVGGDDFVVLLRSRDWRERLERLIGEFNERARVLYDEAGRRSGGIETEDRYGVPRFFPFVTLGVGALMVRPALCDDTRPQDIASAAAQVKHRVKQGLTNLMIEDYPAIRIGQRLRRD</sequence>
<accession>A0A1W6Z9W4</accession>
<dbReference type="CDD" id="cd04598">
    <property type="entry name" value="CBS_pair_GGDEF_EAL"/>
    <property type="match status" value="1"/>
</dbReference>
<dbReference type="InterPro" id="IPR001633">
    <property type="entry name" value="EAL_dom"/>
</dbReference>
<organism evidence="3 4">
    <name type="scientific">Bordetella genomosp. 13</name>
    <dbReference type="NCBI Taxonomy" id="463040"/>
    <lineage>
        <taxon>Bacteria</taxon>
        <taxon>Pseudomonadati</taxon>
        <taxon>Pseudomonadota</taxon>
        <taxon>Betaproteobacteria</taxon>
        <taxon>Burkholderiales</taxon>
        <taxon>Alcaligenaceae</taxon>
        <taxon>Bordetella</taxon>
    </lineage>
</organism>
<dbReference type="Gene3D" id="3.20.20.450">
    <property type="entry name" value="EAL domain"/>
    <property type="match status" value="1"/>
</dbReference>
<dbReference type="SMART" id="SM00052">
    <property type="entry name" value="EAL"/>
    <property type="match status" value="1"/>
</dbReference>
<evidence type="ECO:0000259" key="1">
    <source>
        <dbReference type="PROSITE" id="PS50883"/>
    </source>
</evidence>
<dbReference type="Proteomes" id="UP000194161">
    <property type="component" value="Chromosome"/>
</dbReference>
<evidence type="ECO:0000313" key="4">
    <source>
        <dbReference type="Proteomes" id="UP000194161"/>
    </source>
</evidence>